<dbReference type="Pfam" id="PF01943">
    <property type="entry name" value="Polysacc_synt"/>
    <property type="match status" value="1"/>
</dbReference>
<dbReference type="GO" id="GO:0005886">
    <property type="term" value="C:plasma membrane"/>
    <property type="evidence" value="ECO:0007669"/>
    <property type="project" value="UniProtKB-SubCell"/>
</dbReference>
<feature type="transmembrane region" description="Helical" evidence="6">
    <location>
        <begin position="155"/>
        <end position="176"/>
    </location>
</feature>
<evidence type="ECO:0000256" key="4">
    <source>
        <dbReference type="ARBA" id="ARBA00022989"/>
    </source>
</evidence>
<accession>A0A1G2P0M0</accession>
<comment type="caution">
    <text evidence="7">The sequence shown here is derived from an EMBL/GenBank/DDBJ whole genome shotgun (WGS) entry which is preliminary data.</text>
</comment>
<gene>
    <name evidence="7" type="ORF">A3G52_03470</name>
</gene>
<evidence type="ECO:0000313" key="8">
    <source>
        <dbReference type="Proteomes" id="UP000177269"/>
    </source>
</evidence>
<feature type="transmembrane region" description="Helical" evidence="6">
    <location>
        <begin position="336"/>
        <end position="353"/>
    </location>
</feature>
<feature type="transmembrane region" description="Helical" evidence="6">
    <location>
        <begin position="20"/>
        <end position="39"/>
    </location>
</feature>
<organism evidence="7 8">
    <name type="scientific">Candidatus Taylorbacteria bacterium RIFCSPLOWO2_12_FULL_43_20</name>
    <dbReference type="NCBI Taxonomy" id="1802332"/>
    <lineage>
        <taxon>Bacteria</taxon>
        <taxon>Candidatus Tayloriibacteriota</taxon>
    </lineage>
</organism>
<dbReference type="AlphaFoldDB" id="A0A1G2P0M0"/>
<protein>
    <recommendedName>
        <fullName evidence="9">Polysaccharide biosynthesis protein C-terminal domain-containing protein</fullName>
    </recommendedName>
</protein>
<dbReference type="InterPro" id="IPR050833">
    <property type="entry name" value="Poly_Biosynth_Transport"/>
</dbReference>
<dbReference type="PANTHER" id="PTHR30250">
    <property type="entry name" value="PST FAMILY PREDICTED COLANIC ACID TRANSPORTER"/>
    <property type="match status" value="1"/>
</dbReference>
<evidence type="ECO:0000256" key="6">
    <source>
        <dbReference type="SAM" id="Phobius"/>
    </source>
</evidence>
<evidence type="ECO:0000256" key="3">
    <source>
        <dbReference type="ARBA" id="ARBA00022692"/>
    </source>
</evidence>
<keyword evidence="3 6" id="KW-0812">Transmembrane</keyword>
<dbReference type="Proteomes" id="UP000177269">
    <property type="component" value="Unassembled WGS sequence"/>
</dbReference>
<feature type="transmembrane region" description="Helical" evidence="6">
    <location>
        <begin position="120"/>
        <end position="143"/>
    </location>
</feature>
<keyword evidence="2" id="KW-1003">Cell membrane</keyword>
<name>A0A1G2P0M0_9BACT</name>
<comment type="subcellular location">
    <subcellularLocation>
        <location evidence="1">Cell membrane</location>
        <topology evidence="1">Multi-pass membrane protein</topology>
    </subcellularLocation>
</comment>
<reference evidence="7 8" key="1">
    <citation type="journal article" date="2016" name="Nat. Commun.">
        <title>Thousands of microbial genomes shed light on interconnected biogeochemical processes in an aquifer system.</title>
        <authorList>
            <person name="Anantharaman K."/>
            <person name="Brown C.T."/>
            <person name="Hug L.A."/>
            <person name="Sharon I."/>
            <person name="Castelle C.J."/>
            <person name="Probst A.J."/>
            <person name="Thomas B.C."/>
            <person name="Singh A."/>
            <person name="Wilkins M.J."/>
            <person name="Karaoz U."/>
            <person name="Brodie E.L."/>
            <person name="Williams K.H."/>
            <person name="Hubbard S.S."/>
            <person name="Banfield J.F."/>
        </authorList>
    </citation>
    <scope>NUCLEOTIDE SEQUENCE [LARGE SCALE GENOMIC DNA]</scope>
</reference>
<evidence type="ECO:0000256" key="5">
    <source>
        <dbReference type="ARBA" id="ARBA00023136"/>
    </source>
</evidence>
<feature type="transmembrane region" description="Helical" evidence="6">
    <location>
        <begin position="45"/>
        <end position="68"/>
    </location>
</feature>
<dbReference type="EMBL" id="MHSK01000024">
    <property type="protein sequence ID" value="OHA41868.1"/>
    <property type="molecule type" value="Genomic_DNA"/>
</dbReference>
<feature type="transmembrane region" description="Helical" evidence="6">
    <location>
        <begin position="397"/>
        <end position="414"/>
    </location>
</feature>
<sequence>MATLTRKIIEGTVATSLGNILLKFTAFVSFIIITSQLSLQDYGILNLFFTVAGPAAAFSMISLERVVVADAASYRGLGKYGYARKLISDYFKITLVLLTSLLIISWFLKVLLTSYFSLNISAYFWPLAFFVIGQISMNFISVIFEAYERFKSSALFQFGEAFIRFVVVLSLFHFGFTLLSVFMAYIISKILVVVLSVPFAMRAINNDSEMRFSREPDVPKKNLVWDIIKKHGKWEMVRDFPSKITGIAAPWLLRITISNEAVGLFSFAQKIYSFISSAFPLTSIIFPIISRSISENVEKTKLIIVKAQKYLLYLYLPMYIAAYVMIGPIIKTFIPHYIAAVLLIKIVLFDLFIDAFSVGQSAVLYGLKQQKLSLLINMIMQVIILASQIVLITSLGVVGASISVLVTGFSSYLLRRYILEKKLNFSPASGWRVFFTYDEYDKLIVDKIKNNLFRYACPWKKT</sequence>
<dbReference type="PANTHER" id="PTHR30250:SF11">
    <property type="entry name" value="O-ANTIGEN TRANSPORTER-RELATED"/>
    <property type="match status" value="1"/>
</dbReference>
<feature type="transmembrane region" description="Helical" evidence="6">
    <location>
        <begin position="374"/>
        <end position="391"/>
    </location>
</feature>
<feature type="transmembrane region" description="Helical" evidence="6">
    <location>
        <begin position="310"/>
        <end position="330"/>
    </location>
</feature>
<evidence type="ECO:0000256" key="1">
    <source>
        <dbReference type="ARBA" id="ARBA00004651"/>
    </source>
</evidence>
<evidence type="ECO:0008006" key="9">
    <source>
        <dbReference type="Google" id="ProtNLM"/>
    </source>
</evidence>
<feature type="transmembrane region" description="Helical" evidence="6">
    <location>
        <begin position="89"/>
        <end position="108"/>
    </location>
</feature>
<dbReference type="InterPro" id="IPR002797">
    <property type="entry name" value="Polysacc_synth"/>
</dbReference>
<feature type="transmembrane region" description="Helical" evidence="6">
    <location>
        <begin position="271"/>
        <end position="289"/>
    </location>
</feature>
<keyword evidence="4 6" id="KW-1133">Transmembrane helix</keyword>
<keyword evidence="5 6" id="KW-0472">Membrane</keyword>
<proteinExistence type="predicted"/>
<evidence type="ECO:0000313" key="7">
    <source>
        <dbReference type="EMBL" id="OHA41868.1"/>
    </source>
</evidence>
<evidence type="ECO:0000256" key="2">
    <source>
        <dbReference type="ARBA" id="ARBA00022475"/>
    </source>
</evidence>